<dbReference type="AlphaFoldDB" id="A0A380H118"/>
<name>A0A380H118_9STAP</name>
<protein>
    <submittedName>
        <fullName evidence="1">Uncharacterized protein</fullName>
    </submittedName>
</protein>
<gene>
    <name evidence="1" type="ORF">NCTC11807_00713</name>
</gene>
<dbReference type="EMBL" id="UHDZ01000001">
    <property type="protein sequence ID" value="SUM69034.1"/>
    <property type="molecule type" value="Genomic_DNA"/>
</dbReference>
<reference evidence="1 2" key="1">
    <citation type="submission" date="2018-06" db="EMBL/GenBank/DDBJ databases">
        <authorList>
            <consortium name="Pathogen Informatics"/>
            <person name="Doyle S."/>
        </authorList>
    </citation>
    <scope>NUCLEOTIDE SEQUENCE [LARGE SCALE GENOMIC DNA]</scope>
    <source>
        <strain evidence="1 2">NCTC11807</strain>
    </source>
</reference>
<sequence>MEQEQIEWPSQIGHHIHYQEKENKHVYSAKITNEIMDLRDNVKFELSEMNELKKLVINGPSVQLMKRAIHMSYLQGQKRAIDEISMLFEDNINDDDFLKNYQRL</sequence>
<evidence type="ECO:0000313" key="2">
    <source>
        <dbReference type="Proteomes" id="UP000255425"/>
    </source>
</evidence>
<organism evidence="1 2">
    <name type="scientific">Staphylococcus saccharolyticus</name>
    <dbReference type="NCBI Taxonomy" id="33028"/>
    <lineage>
        <taxon>Bacteria</taxon>
        <taxon>Bacillati</taxon>
        <taxon>Bacillota</taxon>
        <taxon>Bacilli</taxon>
        <taxon>Bacillales</taxon>
        <taxon>Staphylococcaceae</taxon>
        <taxon>Staphylococcus</taxon>
    </lineage>
</organism>
<accession>A0A380H118</accession>
<dbReference type="Proteomes" id="UP000255425">
    <property type="component" value="Unassembled WGS sequence"/>
</dbReference>
<evidence type="ECO:0000313" key="1">
    <source>
        <dbReference type="EMBL" id="SUM69034.1"/>
    </source>
</evidence>
<keyword evidence="2" id="KW-1185">Reference proteome</keyword>
<proteinExistence type="predicted"/>